<dbReference type="Pfam" id="PF13185">
    <property type="entry name" value="GAF_2"/>
    <property type="match status" value="1"/>
</dbReference>
<dbReference type="Gene3D" id="1.10.10.10">
    <property type="entry name" value="Winged helix-like DNA-binding domain superfamily/Winged helix DNA-binding domain"/>
    <property type="match status" value="1"/>
</dbReference>
<keyword evidence="2" id="KW-0804">Transcription</keyword>
<name>A0A6P0HFV7_9ACTN</name>
<evidence type="ECO:0000313" key="5">
    <source>
        <dbReference type="Proteomes" id="UP000468687"/>
    </source>
</evidence>
<reference evidence="4 5" key="1">
    <citation type="journal article" date="2014" name="Int. J. Syst. Evol. Microbiol.">
        <title>Nocardioides zeae sp. nov., isolated from the stem of Zea mays.</title>
        <authorList>
            <person name="Glaeser S.P."/>
            <person name="McInroy J.A."/>
            <person name="Busse H.J."/>
            <person name="Kampfer P."/>
        </authorList>
    </citation>
    <scope>NUCLEOTIDE SEQUENCE [LARGE SCALE GENOMIC DNA]</scope>
    <source>
        <strain evidence="4 5">JCM 30728</strain>
    </source>
</reference>
<dbReference type="Proteomes" id="UP000468687">
    <property type="component" value="Unassembled WGS sequence"/>
</dbReference>
<dbReference type="InterPro" id="IPR036388">
    <property type="entry name" value="WH-like_DNA-bd_sf"/>
</dbReference>
<dbReference type="InterPro" id="IPR012074">
    <property type="entry name" value="GAF_ANTAR"/>
</dbReference>
<accession>A0A6P0HFV7</accession>
<keyword evidence="5" id="KW-1185">Reference proteome</keyword>
<dbReference type="GO" id="GO:0003723">
    <property type="term" value="F:RNA binding"/>
    <property type="evidence" value="ECO:0007669"/>
    <property type="project" value="InterPro"/>
</dbReference>
<evidence type="ECO:0000259" key="3">
    <source>
        <dbReference type="PROSITE" id="PS50921"/>
    </source>
</evidence>
<evidence type="ECO:0000256" key="1">
    <source>
        <dbReference type="ARBA" id="ARBA00023015"/>
    </source>
</evidence>
<dbReference type="SUPFAM" id="SSF55781">
    <property type="entry name" value="GAF domain-like"/>
    <property type="match status" value="1"/>
</dbReference>
<dbReference type="PIRSF" id="PIRSF036625">
    <property type="entry name" value="GAF_ANTAR"/>
    <property type="match status" value="1"/>
</dbReference>
<dbReference type="InterPro" id="IPR003018">
    <property type="entry name" value="GAF"/>
</dbReference>
<gene>
    <name evidence="4" type="ORF">G3T38_04785</name>
</gene>
<dbReference type="PROSITE" id="PS50921">
    <property type="entry name" value="ANTAR"/>
    <property type="match status" value="1"/>
</dbReference>
<evidence type="ECO:0000256" key="2">
    <source>
        <dbReference type="ARBA" id="ARBA00023163"/>
    </source>
</evidence>
<dbReference type="SMART" id="SM01012">
    <property type="entry name" value="ANTAR"/>
    <property type="match status" value="1"/>
</dbReference>
<evidence type="ECO:0000313" key="4">
    <source>
        <dbReference type="EMBL" id="NEN77589.1"/>
    </source>
</evidence>
<dbReference type="SMART" id="SM00065">
    <property type="entry name" value="GAF"/>
    <property type="match status" value="1"/>
</dbReference>
<dbReference type="Pfam" id="PF03861">
    <property type="entry name" value="ANTAR"/>
    <property type="match status" value="1"/>
</dbReference>
<proteinExistence type="predicted"/>
<dbReference type="EMBL" id="JAAGXA010000002">
    <property type="protein sequence ID" value="NEN77589.1"/>
    <property type="molecule type" value="Genomic_DNA"/>
</dbReference>
<protein>
    <submittedName>
        <fullName evidence="4">GAF and ANTAR domain-containing protein</fullName>
    </submittedName>
</protein>
<dbReference type="InterPro" id="IPR005561">
    <property type="entry name" value="ANTAR"/>
</dbReference>
<keyword evidence="1" id="KW-0805">Transcription regulation</keyword>
<dbReference type="AlphaFoldDB" id="A0A6P0HFV7"/>
<comment type="caution">
    <text evidence="4">The sequence shown here is derived from an EMBL/GenBank/DDBJ whole genome shotgun (WGS) entry which is preliminary data.</text>
</comment>
<feature type="domain" description="ANTAR" evidence="3">
    <location>
        <begin position="178"/>
        <end position="239"/>
    </location>
</feature>
<dbReference type="InterPro" id="IPR029016">
    <property type="entry name" value="GAF-like_dom_sf"/>
</dbReference>
<sequence>MMPPDALRRAVADAAQDMQAGRGRAETVQVAADAVRHLVSGCDIAAISVLTRDGLDNVVCSPESAGAPGHPEPGDGQTARSAVQVVDDLQYEIRQGPCHEAMTALATVHSPDMAAEARWDRWAATAVRELGMHSVVSHPLRSGGRVLGVLKVYGARTAAFTSDDIELVVTFAAHVSVAIASATQVEQLGDALDSRTLIGQATGLLMATYDLPPDAAFAALARSSQTTNTKLRDLAAEVVRTRRLPSA</sequence>
<organism evidence="4 5">
    <name type="scientific">Nocardioides zeae</name>
    <dbReference type="NCBI Taxonomy" id="1457234"/>
    <lineage>
        <taxon>Bacteria</taxon>
        <taxon>Bacillati</taxon>
        <taxon>Actinomycetota</taxon>
        <taxon>Actinomycetes</taxon>
        <taxon>Propionibacteriales</taxon>
        <taxon>Nocardioidaceae</taxon>
        <taxon>Nocardioides</taxon>
    </lineage>
</organism>
<dbReference type="Gene3D" id="3.30.450.40">
    <property type="match status" value="1"/>
</dbReference>